<proteinExistence type="predicted"/>
<evidence type="ECO:0000256" key="1">
    <source>
        <dbReference type="SAM" id="MobiDB-lite"/>
    </source>
</evidence>
<gene>
    <name evidence="2" type="ORF">BDZ85DRAFT_293392</name>
</gene>
<dbReference type="EMBL" id="ML992502">
    <property type="protein sequence ID" value="KAF2226420.1"/>
    <property type="molecule type" value="Genomic_DNA"/>
</dbReference>
<organism evidence="2 3">
    <name type="scientific">Elsinoe ampelina</name>
    <dbReference type="NCBI Taxonomy" id="302913"/>
    <lineage>
        <taxon>Eukaryota</taxon>
        <taxon>Fungi</taxon>
        <taxon>Dikarya</taxon>
        <taxon>Ascomycota</taxon>
        <taxon>Pezizomycotina</taxon>
        <taxon>Dothideomycetes</taxon>
        <taxon>Dothideomycetidae</taxon>
        <taxon>Myriangiales</taxon>
        <taxon>Elsinoaceae</taxon>
        <taxon>Elsinoe</taxon>
    </lineage>
</organism>
<protein>
    <submittedName>
        <fullName evidence="2">Uncharacterized protein</fullName>
    </submittedName>
</protein>
<dbReference type="AlphaFoldDB" id="A0A6A6GLN0"/>
<accession>A0A6A6GLN0</accession>
<feature type="region of interest" description="Disordered" evidence="1">
    <location>
        <begin position="1"/>
        <end position="27"/>
    </location>
</feature>
<evidence type="ECO:0000313" key="3">
    <source>
        <dbReference type="Proteomes" id="UP000799538"/>
    </source>
</evidence>
<reference evidence="3" key="1">
    <citation type="journal article" date="2020" name="Stud. Mycol.">
        <title>101 Dothideomycetes genomes: A test case for predicting lifestyles and emergence of pathogens.</title>
        <authorList>
            <person name="Haridas S."/>
            <person name="Albert R."/>
            <person name="Binder M."/>
            <person name="Bloem J."/>
            <person name="LaButti K."/>
            <person name="Salamov A."/>
            <person name="Andreopoulos B."/>
            <person name="Baker S."/>
            <person name="Barry K."/>
            <person name="Bills G."/>
            <person name="Bluhm B."/>
            <person name="Cannon C."/>
            <person name="Castanera R."/>
            <person name="Culley D."/>
            <person name="Daum C."/>
            <person name="Ezra D."/>
            <person name="Gonzalez J."/>
            <person name="Henrissat B."/>
            <person name="Kuo A."/>
            <person name="Liang C."/>
            <person name="Lipzen A."/>
            <person name="Lutzoni F."/>
            <person name="Magnuson J."/>
            <person name="Mondo S."/>
            <person name="Nolan M."/>
            <person name="Ohm R."/>
            <person name="Pangilinan J."/>
            <person name="Park H.-J."/>
            <person name="Ramirez L."/>
            <person name="Alfaro M."/>
            <person name="Sun H."/>
            <person name="Tritt A."/>
            <person name="Yoshinaga Y."/>
            <person name="Zwiers L.-H."/>
            <person name="Turgeon B."/>
            <person name="Goodwin S."/>
            <person name="Spatafora J."/>
            <person name="Crous P."/>
            <person name="Grigoriev I."/>
        </authorList>
    </citation>
    <scope>NUCLEOTIDE SEQUENCE [LARGE SCALE GENOMIC DNA]</scope>
    <source>
        <strain evidence="3">CECT 20119</strain>
    </source>
</reference>
<keyword evidence="3" id="KW-1185">Reference proteome</keyword>
<evidence type="ECO:0000313" key="2">
    <source>
        <dbReference type="EMBL" id="KAF2226420.1"/>
    </source>
</evidence>
<name>A0A6A6GLN0_9PEZI</name>
<sequence length="174" mass="18387">MIGQTAAGVWPNKAETPGADGSRAQTERLRNRKDLCDSALPSHFDLYQSGRLSNGAPVGCATITSIVFAALSMPGYAMLFGDYDCTVSIPYRSASGPPSQRACSRMVDSSTSSDEAAKTCIPNGRDCKAAPASDCQRCSCCTESGVPGRETNKFMLASLFPWSKRTLGAQGVKT</sequence>
<dbReference type="Proteomes" id="UP000799538">
    <property type="component" value="Unassembled WGS sequence"/>
</dbReference>